<evidence type="ECO:0000313" key="15">
    <source>
        <dbReference type="Proteomes" id="UP001549047"/>
    </source>
</evidence>
<proteinExistence type="inferred from homology"/>
<accession>A0ABV2IUT7</accession>
<dbReference type="InterPro" id="IPR000516">
    <property type="entry name" value="Ni-dep_Hydgase_cyt-B"/>
</dbReference>
<evidence type="ECO:0000256" key="7">
    <source>
        <dbReference type="ARBA" id="ARBA00022723"/>
    </source>
</evidence>
<feature type="domain" description="Cytochrome b561 bacterial/Ni-hydrogenase" evidence="13">
    <location>
        <begin position="8"/>
        <end position="188"/>
    </location>
</feature>
<evidence type="ECO:0000313" key="14">
    <source>
        <dbReference type="EMBL" id="MET3612237.1"/>
    </source>
</evidence>
<evidence type="ECO:0000259" key="13">
    <source>
        <dbReference type="Pfam" id="PF01292"/>
    </source>
</evidence>
<dbReference type="PRINTS" id="PR00161">
    <property type="entry name" value="NIHGNASECYTB"/>
</dbReference>
<keyword evidence="8" id="KW-0249">Electron transport</keyword>
<dbReference type="EMBL" id="JBEPMB010000001">
    <property type="protein sequence ID" value="MET3612237.1"/>
    <property type="molecule type" value="Genomic_DNA"/>
</dbReference>
<evidence type="ECO:0000256" key="11">
    <source>
        <dbReference type="ARBA" id="ARBA00023136"/>
    </source>
</evidence>
<dbReference type="InterPro" id="IPR011577">
    <property type="entry name" value="Cyt_b561_bac/Ni-Hgenase"/>
</dbReference>
<evidence type="ECO:0000256" key="9">
    <source>
        <dbReference type="ARBA" id="ARBA00022989"/>
    </source>
</evidence>
<keyword evidence="10" id="KW-0408">Iron</keyword>
<evidence type="ECO:0000256" key="4">
    <source>
        <dbReference type="ARBA" id="ARBA00022475"/>
    </source>
</evidence>
<gene>
    <name evidence="14" type="ORF">ABID16_000542</name>
</gene>
<feature type="transmembrane region" description="Helical" evidence="12">
    <location>
        <begin position="163"/>
        <end position="186"/>
    </location>
</feature>
<dbReference type="InterPro" id="IPR016174">
    <property type="entry name" value="Di-haem_cyt_TM"/>
</dbReference>
<comment type="caution">
    <text evidence="14">The sequence shown here is derived from an EMBL/GenBank/DDBJ whole genome shotgun (WGS) entry which is preliminary data.</text>
</comment>
<dbReference type="PANTHER" id="PTHR30485">
    <property type="entry name" value="NI/FE-HYDROGENASE 1 B-TYPE CYTOCHROME SUBUNIT"/>
    <property type="match status" value="1"/>
</dbReference>
<keyword evidence="5" id="KW-0349">Heme</keyword>
<reference evidence="14 15" key="1">
    <citation type="submission" date="2024-06" db="EMBL/GenBank/DDBJ databases">
        <title>Genomic Encyclopedia of Type Strains, Phase IV (KMG-IV): sequencing the most valuable type-strain genomes for metagenomic binning, comparative biology and taxonomic classification.</title>
        <authorList>
            <person name="Goeker M."/>
        </authorList>
    </citation>
    <scope>NUCLEOTIDE SEQUENCE [LARGE SCALE GENOMIC DNA]</scope>
    <source>
        <strain evidence="14 15">DSM 29780</strain>
    </source>
</reference>
<dbReference type="RefSeq" id="WP_354554813.1">
    <property type="nucleotide sequence ID" value="NZ_JBEPMB010000001.1"/>
</dbReference>
<name>A0ABV2IUT7_9HYPH</name>
<feature type="transmembrane region" description="Helical" evidence="12">
    <location>
        <begin position="123"/>
        <end position="143"/>
    </location>
</feature>
<dbReference type="Pfam" id="PF01292">
    <property type="entry name" value="Ni_hydr_CYTB"/>
    <property type="match status" value="1"/>
</dbReference>
<keyword evidence="4" id="KW-1003">Cell membrane</keyword>
<feature type="transmembrane region" description="Helical" evidence="12">
    <location>
        <begin position="54"/>
        <end position="81"/>
    </location>
</feature>
<dbReference type="PANTHER" id="PTHR30485:SF1">
    <property type="entry name" value="CYTOCHROME YDHU-RELATED"/>
    <property type="match status" value="1"/>
</dbReference>
<protein>
    <submittedName>
        <fullName evidence="14">Thiosulfate reductase cytochrome b subunit</fullName>
    </submittedName>
</protein>
<evidence type="ECO:0000256" key="6">
    <source>
        <dbReference type="ARBA" id="ARBA00022692"/>
    </source>
</evidence>
<dbReference type="SUPFAM" id="SSF81342">
    <property type="entry name" value="Transmembrane di-heme cytochromes"/>
    <property type="match status" value="1"/>
</dbReference>
<keyword evidence="7" id="KW-0479">Metal-binding</keyword>
<evidence type="ECO:0000256" key="10">
    <source>
        <dbReference type="ARBA" id="ARBA00023004"/>
    </source>
</evidence>
<keyword evidence="11 12" id="KW-0472">Membrane</keyword>
<keyword evidence="3" id="KW-0813">Transport</keyword>
<keyword evidence="9 12" id="KW-1133">Transmembrane helix</keyword>
<comment type="subcellular location">
    <subcellularLocation>
        <location evidence="1">Cell membrane</location>
        <topology evidence="1">Multi-pass membrane protein</topology>
    </subcellularLocation>
</comment>
<organism evidence="14 15">
    <name type="scientific">Rhizobium aquaticum</name>
    <dbReference type="NCBI Taxonomy" id="1549636"/>
    <lineage>
        <taxon>Bacteria</taxon>
        <taxon>Pseudomonadati</taxon>
        <taxon>Pseudomonadota</taxon>
        <taxon>Alphaproteobacteria</taxon>
        <taxon>Hyphomicrobiales</taxon>
        <taxon>Rhizobiaceae</taxon>
        <taxon>Rhizobium/Agrobacterium group</taxon>
        <taxon>Rhizobium</taxon>
    </lineage>
</organism>
<evidence type="ECO:0000256" key="3">
    <source>
        <dbReference type="ARBA" id="ARBA00022448"/>
    </source>
</evidence>
<dbReference type="Proteomes" id="UP001549047">
    <property type="component" value="Unassembled WGS sequence"/>
</dbReference>
<keyword evidence="15" id="KW-1185">Reference proteome</keyword>
<evidence type="ECO:0000256" key="1">
    <source>
        <dbReference type="ARBA" id="ARBA00004651"/>
    </source>
</evidence>
<dbReference type="InterPro" id="IPR051542">
    <property type="entry name" value="Hydrogenase_cytochrome"/>
</dbReference>
<feature type="transmembrane region" description="Helical" evidence="12">
    <location>
        <begin position="12"/>
        <end position="34"/>
    </location>
</feature>
<sequence length="198" mass="21639">MGTPRVIHPLFVRITHWINAVAILVMILSGWAIYNASPIFDFSFPPALTLGGGFIGALRLHFAAMWLLAANAILMIGYGLASGRYRAKLLPIRIRDIIDDGRAALTGRLSHVDLSQYNGVQKAMYAAVLVAIVGAIITGLALWKPVQFQFLARLLGDFDTVRVLHFLAMSGIALFILVHVTMALLVPRSLLAILRGRP</sequence>
<comment type="similarity">
    <text evidence="2">Belongs to the HupC/HyaC/HydC family.</text>
</comment>
<evidence type="ECO:0000256" key="5">
    <source>
        <dbReference type="ARBA" id="ARBA00022617"/>
    </source>
</evidence>
<dbReference type="Gene3D" id="1.20.950.20">
    <property type="entry name" value="Transmembrane di-heme cytochromes, Chain C"/>
    <property type="match status" value="1"/>
</dbReference>
<evidence type="ECO:0000256" key="8">
    <source>
        <dbReference type="ARBA" id="ARBA00022982"/>
    </source>
</evidence>
<evidence type="ECO:0000256" key="12">
    <source>
        <dbReference type="SAM" id="Phobius"/>
    </source>
</evidence>
<evidence type="ECO:0000256" key="2">
    <source>
        <dbReference type="ARBA" id="ARBA00008622"/>
    </source>
</evidence>
<keyword evidence="6 12" id="KW-0812">Transmembrane</keyword>